<keyword evidence="1" id="KW-0812">Transmembrane</keyword>
<sequence length="60" mass="6903">MKVSYPSQICFAVILVVMRPLCNFSFEQNRTRDTTLLQQDRSRPRILGGYCTGSILLVCY</sequence>
<protein>
    <submittedName>
        <fullName evidence="2">Uncharacterized protein</fullName>
    </submittedName>
</protein>
<keyword evidence="1" id="KW-1133">Transmembrane helix</keyword>
<feature type="transmembrane region" description="Helical" evidence="1">
    <location>
        <begin position="6"/>
        <end position="26"/>
    </location>
</feature>
<proteinExistence type="predicted"/>
<keyword evidence="1" id="KW-0472">Membrane</keyword>
<accession>A0A0A8Z3P7</accession>
<dbReference type="AlphaFoldDB" id="A0A0A8Z3P7"/>
<evidence type="ECO:0000313" key="2">
    <source>
        <dbReference type="EMBL" id="JAD31380.1"/>
    </source>
</evidence>
<name>A0A0A8Z3P7_ARUDO</name>
<reference evidence="2" key="2">
    <citation type="journal article" date="2015" name="Data Brief">
        <title>Shoot transcriptome of the giant reed, Arundo donax.</title>
        <authorList>
            <person name="Barrero R.A."/>
            <person name="Guerrero F.D."/>
            <person name="Moolhuijzen P."/>
            <person name="Goolsby J.A."/>
            <person name="Tidwell J."/>
            <person name="Bellgard S.E."/>
            <person name="Bellgard M.I."/>
        </authorList>
    </citation>
    <scope>NUCLEOTIDE SEQUENCE</scope>
    <source>
        <tissue evidence="2">Shoot tissue taken approximately 20 cm above the soil surface</tissue>
    </source>
</reference>
<reference evidence="2" key="1">
    <citation type="submission" date="2014-09" db="EMBL/GenBank/DDBJ databases">
        <authorList>
            <person name="Magalhaes I.L.F."/>
            <person name="Oliveira U."/>
            <person name="Santos F.R."/>
            <person name="Vidigal T.H.D.A."/>
            <person name="Brescovit A.D."/>
            <person name="Santos A.J."/>
        </authorList>
    </citation>
    <scope>NUCLEOTIDE SEQUENCE</scope>
    <source>
        <tissue evidence="2">Shoot tissue taken approximately 20 cm above the soil surface</tissue>
    </source>
</reference>
<organism evidence="2">
    <name type="scientific">Arundo donax</name>
    <name type="common">Giant reed</name>
    <name type="synonym">Donax arundinaceus</name>
    <dbReference type="NCBI Taxonomy" id="35708"/>
    <lineage>
        <taxon>Eukaryota</taxon>
        <taxon>Viridiplantae</taxon>
        <taxon>Streptophyta</taxon>
        <taxon>Embryophyta</taxon>
        <taxon>Tracheophyta</taxon>
        <taxon>Spermatophyta</taxon>
        <taxon>Magnoliopsida</taxon>
        <taxon>Liliopsida</taxon>
        <taxon>Poales</taxon>
        <taxon>Poaceae</taxon>
        <taxon>PACMAD clade</taxon>
        <taxon>Arundinoideae</taxon>
        <taxon>Arundineae</taxon>
        <taxon>Arundo</taxon>
    </lineage>
</organism>
<evidence type="ECO:0000256" key="1">
    <source>
        <dbReference type="SAM" id="Phobius"/>
    </source>
</evidence>
<dbReference type="EMBL" id="GBRH01266515">
    <property type="protein sequence ID" value="JAD31380.1"/>
    <property type="molecule type" value="Transcribed_RNA"/>
</dbReference>